<dbReference type="CDD" id="cd01335">
    <property type="entry name" value="Radical_SAM"/>
    <property type="match status" value="1"/>
</dbReference>
<name>A0A2Z6IEP5_9BURK</name>
<dbReference type="NCBIfam" id="TIGR02491">
    <property type="entry name" value="NrdG"/>
    <property type="match status" value="1"/>
</dbReference>
<dbReference type="InterPro" id="IPR034457">
    <property type="entry name" value="Organic_radical-activating"/>
</dbReference>
<dbReference type="GO" id="GO:0004748">
    <property type="term" value="F:ribonucleoside-diphosphate reductase activity, thioredoxin disulfide as acceptor"/>
    <property type="evidence" value="ECO:0007669"/>
    <property type="project" value="TreeGrafter"/>
</dbReference>
<evidence type="ECO:0000256" key="11">
    <source>
        <dbReference type="ARBA" id="ARBA00047365"/>
    </source>
</evidence>
<evidence type="ECO:0000256" key="4">
    <source>
        <dbReference type="ARBA" id="ARBA00014281"/>
    </source>
</evidence>
<dbReference type="SFLD" id="SFLDS00029">
    <property type="entry name" value="Radical_SAM"/>
    <property type="match status" value="1"/>
</dbReference>
<sequence>MHYIGLSTCDTANGPGVRVSLFCSGCTLHCKGCFNPESWDFEAGKPFTDETLATLVKELEEPYVEGLSLLGGDPLEPRNESEVLRIVKTVREKFGSSKSIWLWTGRKHEKVADSPVLEYVDVLVDGPFIEHLKVKEKGVWYGSSNQRVIRLADVRKDAPCGE</sequence>
<comment type="function">
    <text evidence="2 12">Activation of anaerobic ribonucleoside-triphosphate reductase under anaerobic conditions by generation of an organic free radical, using S-adenosylmethionine and reduced flavodoxin as cosubstrates to produce 5'-deoxy-adenosine.</text>
</comment>
<accession>A0A2Z6IEP5</accession>
<dbReference type="EC" id="1.97.1.-" evidence="12"/>
<dbReference type="PROSITE" id="PS01087">
    <property type="entry name" value="RADICAL_ACTIVATING"/>
    <property type="match status" value="1"/>
</dbReference>
<evidence type="ECO:0000256" key="7">
    <source>
        <dbReference type="ARBA" id="ARBA00022723"/>
    </source>
</evidence>
<comment type="catalytic activity">
    <reaction evidence="11">
        <text>glycyl-[protein] + reduced [flavodoxin] + S-adenosyl-L-methionine = glycin-2-yl radical-[protein] + semiquinone [flavodoxin] + 5'-deoxyadenosine + L-methionine + H(+)</text>
        <dbReference type="Rhea" id="RHEA:61976"/>
        <dbReference type="Rhea" id="RHEA-COMP:10622"/>
        <dbReference type="Rhea" id="RHEA-COMP:14480"/>
        <dbReference type="Rhea" id="RHEA-COMP:15993"/>
        <dbReference type="Rhea" id="RHEA-COMP:15994"/>
        <dbReference type="ChEBI" id="CHEBI:15378"/>
        <dbReference type="ChEBI" id="CHEBI:17319"/>
        <dbReference type="ChEBI" id="CHEBI:29947"/>
        <dbReference type="ChEBI" id="CHEBI:32722"/>
        <dbReference type="ChEBI" id="CHEBI:57618"/>
        <dbReference type="ChEBI" id="CHEBI:57844"/>
        <dbReference type="ChEBI" id="CHEBI:59789"/>
        <dbReference type="ChEBI" id="CHEBI:140311"/>
    </reaction>
</comment>
<dbReference type="InterPro" id="IPR007197">
    <property type="entry name" value="rSAM"/>
</dbReference>
<dbReference type="Proteomes" id="UP000271003">
    <property type="component" value="Chromosome"/>
</dbReference>
<comment type="similarity">
    <text evidence="3 12">Belongs to the organic radical-activating enzymes family.</text>
</comment>
<keyword evidence="9" id="KW-0408">Iron</keyword>
<dbReference type="EMBL" id="AP018786">
    <property type="protein sequence ID" value="BBF23206.1"/>
    <property type="molecule type" value="Genomic_DNA"/>
</dbReference>
<evidence type="ECO:0000256" key="12">
    <source>
        <dbReference type="PIRNR" id="PIRNR000368"/>
    </source>
</evidence>
<dbReference type="SFLD" id="SFLDG01063">
    <property type="entry name" value="activating_enzymes__group_1"/>
    <property type="match status" value="1"/>
</dbReference>
<organism evidence="13 14">
    <name type="scientific">Sutterella megalosphaeroides</name>
    <dbReference type="NCBI Taxonomy" id="2494234"/>
    <lineage>
        <taxon>Bacteria</taxon>
        <taxon>Pseudomonadati</taxon>
        <taxon>Pseudomonadota</taxon>
        <taxon>Betaproteobacteria</taxon>
        <taxon>Burkholderiales</taxon>
        <taxon>Sutterellaceae</taxon>
        <taxon>Sutterella</taxon>
    </lineage>
</organism>
<dbReference type="InterPro" id="IPR013785">
    <property type="entry name" value="Aldolase_TIM"/>
</dbReference>
<proteinExistence type="inferred from homology"/>
<dbReference type="InterPro" id="IPR012837">
    <property type="entry name" value="NrdG"/>
</dbReference>
<dbReference type="OrthoDB" id="9782387at2"/>
<keyword evidence="14" id="KW-1185">Reference proteome</keyword>
<evidence type="ECO:0000256" key="5">
    <source>
        <dbReference type="ARBA" id="ARBA00022485"/>
    </source>
</evidence>
<dbReference type="GO" id="GO:0043365">
    <property type="term" value="F:[formate-C-acetyltransferase]-activating enzyme activity"/>
    <property type="evidence" value="ECO:0007669"/>
    <property type="project" value="InterPro"/>
</dbReference>
<dbReference type="GO" id="GO:0051539">
    <property type="term" value="F:4 iron, 4 sulfur cluster binding"/>
    <property type="evidence" value="ECO:0007669"/>
    <property type="project" value="UniProtKB-KW"/>
</dbReference>
<dbReference type="PANTHER" id="PTHR30352">
    <property type="entry name" value="PYRUVATE FORMATE-LYASE-ACTIVATING ENZYME"/>
    <property type="match status" value="1"/>
</dbReference>
<dbReference type="Gene3D" id="3.20.20.70">
    <property type="entry name" value="Aldolase class I"/>
    <property type="match status" value="1"/>
</dbReference>
<evidence type="ECO:0000256" key="3">
    <source>
        <dbReference type="ARBA" id="ARBA00009777"/>
    </source>
</evidence>
<evidence type="ECO:0000256" key="2">
    <source>
        <dbReference type="ARBA" id="ARBA00003852"/>
    </source>
</evidence>
<dbReference type="RefSeq" id="WP_120176838.1">
    <property type="nucleotide sequence ID" value="NZ_AP018786.1"/>
</dbReference>
<keyword evidence="10" id="KW-0411">Iron-sulfur</keyword>
<keyword evidence="7" id="KW-0479">Metal-binding</keyword>
<dbReference type="Pfam" id="PF13353">
    <property type="entry name" value="Fer4_12"/>
    <property type="match status" value="1"/>
</dbReference>
<dbReference type="SFLD" id="SFLDG01066">
    <property type="entry name" value="organic_radical-activating_enz"/>
    <property type="match status" value="1"/>
</dbReference>
<comment type="cofactor">
    <cofactor evidence="1">
        <name>[4Fe-4S] cluster</name>
        <dbReference type="ChEBI" id="CHEBI:49883"/>
    </cofactor>
</comment>
<evidence type="ECO:0000313" key="14">
    <source>
        <dbReference type="Proteomes" id="UP000271003"/>
    </source>
</evidence>
<dbReference type="GO" id="GO:0046872">
    <property type="term" value="F:metal ion binding"/>
    <property type="evidence" value="ECO:0007669"/>
    <property type="project" value="UniProtKB-KW"/>
</dbReference>
<evidence type="ECO:0000256" key="9">
    <source>
        <dbReference type="ARBA" id="ARBA00023004"/>
    </source>
</evidence>
<dbReference type="KEGG" id="sutt:SUTMEG_10970"/>
<dbReference type="SUPFAM" id="SSF102114">
    <property type="entry name" value="Radical SAM enzymes"/>
    <property type="match status" value="1"/>
</dbReference>
<dbReference type="InterPro" id="IPR058240">
    <property type="entry name" value="rSAM_sf"/>
</dbReference>
<dbReference type="PANTHER" id="PTHR30352:SF2">
    <property type="entry name" value="ANAEROBIC RIBONUCLEOSIDE-TRIPHOSPHATE REDUCTASE-ACTIVATING PROTEIN"/>
    <property type="match status" value="1"/>
</dbReference>
<dbReference type="PIRSF" id="PIRSF000368">
    <property type="entry name" value="NrdG"/>
    <property type="match status" value="1"/>
</dbReference>
<evidence type="ECO:0000256" key="6">
    <source>
        <dbReference type="ARBA" id="ARBA00022691"/>
    </source>
</evidence>
<evidence type="ECO:0000256" key="10">
    <source>
        <dbReference type="ARBA" id="ARBA00023014"/>
    </source>
</evidence>
<keyword evidence="5" id="KW-0004">4Fe-4S</keyword>
<dbReference type="AlphaFoldDB" id="A0A2Z6IEP5"/>
<dbReference type="SFLD" id="SFLDF00299">
    <property type="entry name" value="anaerobic_ribonucleoside-triph"/>
    <property type="match status" value="1"/>
</dbReference>
<evidence type="ECO:0000256" key="8">
    <source>
        <dbReference type="ARBA" id="ARBA00023002"/>
    </source>
</evidence>
<evidence type="ECO:0000256" key="1">
    <source>
        <dbReference type="ARBA" id="ARBA00001966"/>
    </source>
</evidence>
<keyword evidence="8 12" id="KW-0560">Oxidoreductase</keyword>
<keyword evidence="6" id="KW-0949">S-adenosyl-L-methionine</keyword>
<evidence type="ECO:0000313" key="13">
    <source>
        <dbReference type="EMBL" id="BBF23206.1"/>
    </source>
</evidence>
<dbReference type="InterPro" id="IPR001989">
    <property type="entry name" value="Radical_activat_CS"/>
</dbReference>
<reference evidence="13 14" key="1">
    <citation type="journal article" date="2018" name="Int. J. Syst. Evol. Microbiol.">
        <title>Mesosutterella multiformis gen. nov., sp. nov., a member of the family Sutterellaceae and Sutterella megalosphaeroides sp. nov., isolated from human faeces.</title>
        <authorList>
            <person name="Sakamoto M."/>
            <person name="Ikeyama N."/>
            <person name="Kunihiro T."/>
            <person name="Iino T."/>
            <person name="Yuki M."/>
            <person name="Ohkuma M."/>
        </authorList>
    </citation>
    <scope>NUCLEOTIDE SEQUENCE [LARGE SCALE GENOMIC DNA]</scope>
    <source>
        <strain evidence="13 14">6FBBBH3</strain>
    </source>
</reference>
<gene>
    <name evidence="13" type="primary">nrdG</name>
    <name evidence="13" type="ORF">SUTMEG_10970</name>
</gene>
<protein>
    <recommendedName>
        <fullName evidence="4 12">Anaerobic ribonucleoside-triphosphate reductase-activating protein</fullName>
        <ecNumber evidence="12">1.97.1.-</ecNumber>
    </recommendedName>
</protein>